<feature type="region of interest" description="Disordered" evidence="1">
    <location>
        <begin position="68"/>
        <end position="87"/>
    </location>
</feature>
<accession>A0A8X6P048</accession>
<gene>
    <name evidence="2" type="ORF">NPIL_83581</name>
</gene>
<proteinExistence type="predicted"/>
<sequence>MVGLIFHPSCTASSLKWSRQATLPAFVGPNAHARTPTLFLLVRNKFPFTPNSSKRRISCVTVSEAYTGTDGNPLPRNEPIHPWGFPD</sequence>
<dbReference type="EMBL" id="BMAW01015641">
    <property type="protein sequence ID" value="GFT44873.1"/>
    <property type="molecule type" value="Genomic_DNA"/>
</dbReference>
<keyword evidence="3" id="KW-1185">Reference proteome</keyword>
<name>A0A8X6P048_NEPPI</name>
<organism evidence="2 3">
    <name type="scientific">Nephila pilipes</name>
    <name type="common">Giant wood spider</name>
    <name type="synonym">Nephila maculata</name>
    <dbReference type="NCBI Taxonomy" id="299642"/>
    <lineage>
        <taxon>Eukaryota</taxon>
        <taxon>Metazoa</taxon>
        <taxon>Ecdysozoa</taxon>
        <taxon>Arthropoda</taxon>
        <taxon>Chelicerata</taxon>
        <taxon>Arachnida</taxon>
        <taxon>Araneae</taxon>
        <taxon>Araneomorphae</taxon>
        <taxon>Entelegynae</taxon>
        <taxon>Araneoidea</taxon>
        <taxon>Nephilidae</taxon>
        <taxon>Nephila</taxon>
    </lineage>
</organism>
<reference evidence="2" key="1">
    <citation type="submission" date="2020-08" db="EMBL/GenBank/DDBJ databases">
        <title>Multicomponent nature underlies the extraordinary mechanical properties of spider dragline silk.</title>
        <authorList>
            <person name="Kono N."/>
            <person name="Nakamura H."/>
            <person name="Mori M."/>
            <person name="Yoshida Y."/>
            <person name="Ohtoshi R."/>
            <person name="Malay A.D."/>
            <person name="Moran D.A.P."/>
            <person name="Tomita M."/>
            <person name="Numata K."/>
            <person name="Arakawa K."/>
        </authorList>
    </citation>
    <scope>NUCLEOTIDE SEQUENCE</scope>
</reference>
<dbReference type="Proteomes" id="UP000887013">
    <property type="component" value="Unassembled WGS sequence"/>
</dbReference>
<evidence type="ECO:0000313" key="2">
    <source>
        <dbReference type="EMBL" id="GFT44873.1"/>
    </source>
</evidence>
<comment type="caution">
    <text evidence="2">The sequence shown here is derived from an EMBL/GenBank/DDBJ whole genome shotgun (WGS) entry which is preliminary data.</text>
</comment>
<protein>
    <submittedName>
        <fullName evidence="2">Uncharacterized protein</fullName>
    </submittedName>
</protein>
<evidence type="ECO:0000313" key="3">
    <source>
        <dbReference type="Proteomes" id="UP000887013"/>
    </source>
</evidence>
<dbReference type="AlphaFoldDB" id="A0A8X6P048"/>
<evidence type="ECO:0000256" key="1">
    <source>
        <dbReference type="SAM" id="MobiDB-lite"/>
    </source>
</evidence>